<reference evidence="4" key="3">
    <citation type="journal article" date="2014" name="Nature">
        <title>Elephant shark genome provides unique insights into gnathostome evolution.</title>
        <authorList>
            <consortium name="International Elephant Shark Genome Sequencing Consortium"/>
            <person name="Venkatesh B."/>
            <person name="Lee A.P."/>
            <person name="Ravi V."/>
            <person name="Maurya A.K."/>
            <person name="Lian M.M."/>
            <person name="Swann J.B."/>
            <person name="Ohta Y."/>
            <person name="Flajnik M.F."/>
            <person name="Sutoh Y."/>
            <person name="Kasahara M."/>
            <person name="Hoon S."/>
            <person name="Gangu V."/>
            <person name="Roy S.W."/>
            <person name="Irimia M."/>
            <person name="Korzh V."/>
            <person name="Kondrychyn I."/>
            <person name="Lim Z.W."/>
            <person name="Tay B.H."/>
            <person name="Tohari S."/>
            <person name="Kong K.W."/>
            <person name="Ho S."/>
            <person name="Lorente-Galdos B."/>
            <person name="Quilez J."/>
            <person name="Marques-Bonet T."/>
            <person name="Raney B.J."/>
            <person name="Ingham P.W."/>
            <person name="Tay A."/>
            <person name="Hillier L.W."/>
            <person name="Minx P."/>
            <person name="Boehm T."/>
            <person name="Wilson R.K."/>
            <person name="Brenner S."/>
            <person name="Warren W.C."/>
        </authorList>
    </citation>
    <scope>NUCLEOTIDE SEQUENCE [LARGE SCALE GENOMIC DNA]</scope>
</reference>
<dbReference type="PANTHER" id="PTHR46970:SF1">
    <property type="entry name" value="BASIC HELIX-LOOP-HELIX DOMAIN-CONTAINING PROTEIN USF3"/>
    <property type="match status" value="1"/>
</dbReference>
<reference evidence="4" key="1">
    <citation type="journal article" date="2006" name="Science">
        <title>Ancient noncoding elements conserved in the human genome.</title>
        <authorList>
            <person name="Venkatesh B."/>
            <person name="Kirkness E.F."/>
            <person name="Loh Y.H."/>
            <person name="Halpern A.L."/>
            <person name="Lee A.P."/>
            <person name="Johnson J."/>
            <person name="Dandona N."/>
            <person name="Viswanathan L.D."/>
            <person name="Tay A."/>
            <person name="Venter J.C."/>
            <person name="Strausberg R.L."/>
            <person name="Brenner S."/>
        </authorList>
    </citation>
    <scope>NUCLEOTIDE SEQUENCE [LARGE SCALE GENOMIC DNA]</scope>
</reference>
<dbReference type="GO" id="GO:0000977">
    <property type="term" value="F:RNA polymerase II transcription regulatory region sequence-specific DNA binding"/>
    <property type="evidence" value="ECO:0007669"/>
    <property type="project" value="TreeGrafter"/>
</dbReference>
<evidence type="ECO:0000313" key="3">
    <source>
        <dbReference type="Ensembl" id="ENSCMIP00000033482.1"/>
    </source>
</evidence>
<feature type="compositionally biased region" description="Polar residues" evidence="2">
    <location>
        <begin position="1529"/>
        <end position="1539"/>
    </location>
</feature>
<feature type="compositionally biased region" description="Polar residues" evidence="2">
    <location>
        <begin position="1679"/>
        <end position="1699"/>
    </location>
</feature>
<feature type="compositionally biased region" description="Low complexity" evidence="2">
    <location>
        <begin position="720"/>
        <end position="730"/>
    </location>
</feature>
<proteinExistence type="predicted"/>
<gene>
    <name evidence="3" type="primary">LOC103177610</name>
</gene>
<reference evidence="3" key="5">
    <citation type="submission" date="2025-09" db="UniProtKB">
        <authorList>
            <consortium name="Ensembl"/>
        </authorList>
    </citation>
    <scope>IDENTIFICATION</scope>
</reference>
<feature type="compositionally biased region" description="Polar residues" evidence="2">
    <location>
        <begin position="1001"/>
        <end position="1015"/>
    </location>
</feature>
<protein>
    <submittedName>
        <fullName evidence="3">Upstream transcription factor family member 3</fullName>
    </submittedName>
</protein>
<feature type="compositionally biased region" description="Polar residues" evidence="2">
    <location>
        <begin position="1624"/>
        <end position="1650"/>
    </location>
</feature>
<keyword evidence="1" id="KW-0175">Coiled coil</keyword>
<feature type="compositionally biased region" description="Polar residues" evidence="2">
    <location>
        <begin position="744"/>
        <end position="780"/>
    </location>
</feature>
<reference evidence="4" key="2">
    <citation type="journal article" date="2007" name="PLoS Biol.">
        <title>Survey sequencing and comparative analysis of the elephant shark (Callorhinchus milii) genome.</title>
        <authorList>
            <person name="Venkatesh B."/>
            <person name="Kirkness E.F."/>
            <person name="Loh Y.H."/>
            <person name="Halpern A.L."/>
            <person name="Lee A.P."/>
            <person name="Johnson J."/>
            <person name="Dandona N."/>
            <person name="Viswanathan L.D."/>
            <person name="Tay A."/>
            <person name="Venter J.C."/>
            <person name="Strausberg R.L."/>
            <person name="Brenner S."/>
        </authorList>
    </citation>
    <scope>NUCLEOTIDE SEQUENCE [LARGE SCALE GENOMIC DNA]</scope>
</reference>
<feature type="compositionally biased region" description="Polar residues" evidence="2">
    <location>
        <begin position="1496"/>
        <end position="1517"/>
    </location>
</feature>
<dbReference type="Ensembl" id="ENSCMIT00000033988.1">
    <property type="protein sequence ID" value="ENSCMIP00000033482.1"/>
    <property type="gene ID" value="ENSCMIG00000014282.1"/>
</dbReference>
<dbReference type="GO" id="GO:0001228">
    <property type="term" value="F:DNA-binding transcription activator activity, RNA polymerase II-specific"/>
    <property type="evidence" value="ECO:0007669"/>
    <property type="project" value="TreeGrafter"/>
</dbReference>
<feature type="region of interest" description="Disordered" evidence="2">
    <location>
        <begin position="1496"/>
        <end position="1699"/>
    </location>
</feature>
<dbReference type="GO" id="GO:0010719">
    <property type="term" value="P:negative regulation of epithelial to mesenchymal transition"/>
    <property type="evidence" value="ECO:0007669"/>
    <property type="project" value="TreeGrafter"/>
</dbReference>
<accession>A0A4W3IVH4</accession>
<feature type="compositionally biased region" description="Low complexity" evidence="2">
    <location>
        <begin position="1592"/>
        <end position="1602"/>
    </location>
</feature>
<dbReference type="InterPro" id="IPR053252">
    <property type="entry name" value="EMT_regulator"/>
</dbReference>
<evidence type="ECO:0000256" key="1">
    <source>
        <dbReference type="SAM" id="Coils"/>
    </source>
</evidence>
<feature type="region of interest" description="Disordered" evidence="2">
    <location>
        <begin position="2229"/>
        <end position="2252"/>
    </location>
</feature>
<feature type="region of interest" description="Disordered" evidence="2">
    <location>
        <begin position="1167"/>
        <end position="1188"/>
    </location>
</feature>
<reference evidence="3" key="4">
    <citation type="submission" date="2025-08" db="UniProtKB">
        <authorList>
            <consortium name="Ensembl"/>
        </authorList>
    </citation>
    <scope>IDENTIFICATION</scope>
</reference>
<evidence type="ECO:0000313" key="4">
    <source>
        <dbReference type="Proteomes" id="UP000314986"/>
    </source>
</evidence>
<feature type="coiled-coil region" evidence="1">
    <location>
        <begin position="4"/>
        <end position="31"/>
    </location>
</feature>
<dbReference type="GeneTree" id="ENSGT00390000015759"/>
<name>A0A4W3IVH4_CALMI</name>
<dbReference type="PANTHER" id="PTHR46970">
    <property type="entry name" value="BASIC HELIX-LOOP-HELIX DOMAIN-CONTAINING PROTEIN USF3"/>
    <property type="match status" value="1"/>
</dbReference>
<feature type="region of interest" description="Disordered" evidence="2">
    <location>
        <begin position="1952"/>
        <end position="2005"/>
    </location>
</feature>
<feature type="region of interest" description="Disordered" evidence="2">
    <location>
        <begin position="999"/>
        <end position="1020"/>
    </location>
</feature>
<organism evidence="3 4">
    <name type="scientific">Callorhinchus milii</name>
    <name type="common">Ghost shark</name>
    <dbReference type="NCBI Taxonomy" id="7868"/>
    <lineage>
        <taxon>Eukaryota</taxon>
        <taxon>Metazoa</taxon>
        <taxon>Chordata</taxon>
        <taxon>Craniata</taxon>
        <taxon>Vertebrata</taxon>
        <taxon>Chondrichthyes</taxon>
        <taxon>Holocephali</taxon>
        <taxon>Chimaeriformes</taxon>
        <taxon>Callorhinchidae</taxon>
        <taxon>Callorhinchus</taxon>
    </lineage>
</organism>
<feature type="compositionally biased region" description="Polar residues" evidence="2">
    <location>
        <begin position="1963"/>
        <end position="1975"/>
    </location>
</feature>
<evidence type="ECO:0000256" key="2">
    <source>
        <dbReference type="SAM" id="MobiDB-lite"/>
    </source>
</evidence>
<feature type="region of interest" description="Disordered" evidence="2">
    <location>
        <begin position="719"/>
        <end position="780"/>
    </location>
</feature>
<dbReference type="Proteomes" id="UP000314986">
    <property type="component" value="Unassembled WGS sequence"/>
</dbReference>
<keyword evidence="4" id="KW-1185">Reference proteome</keyword>
<sequence>MLACSEAGEEIKRLRKQLDELQKENGRYMELLKANDICLYDDPTIHWKGKLKNAKVTMVISSNQMQEDILVYSDGNQLNSNCQEAVIQNLYNVNPSLPEESMNILPGQKNNLSETSLDIIVPVAVPNICPLENNAPVQTAQISQQEVTKCLPTTRSSQTDVPCTTSSTVQSVLNIPLNNTGEMELQCPPSSCPTSCSSQILECSKGKFGQSDLEAANSSSTQSTDVSRSTCFALTLQSQQTDTSCASLDNSNTTQEPAFGSLPHASSSQDAVFGSTRLSIMECSQNLLGLNIGKSTPLSTSSLVAPSQSFKAGAISNTGVMPSCPIASSWTVSCSASTNVGTSDSNSVSTFTRMASSGNTRTTWTTLQLEGNTVLPMSQVGCSIVPTSLSDDVNTRNSFSFSESGPSNNNVSVVPSSSSATLNGVSLCPVYKPQLKQPVAVTVPSVQPLPLQPIPPQPQIPAQSATKVVSLLPPLQVIQMAHASVPSVSSTPGNQNLIILQPANPSSPAVVRGGISSHTPGQQIVIIQAASQNAVSVVPAQANNRVPILDTNQVVCSSNNVQSTSSVQTVGGKHLVHILPRPVSSSASANSQSFSSPQQQTISVNGQLFALQPVKQSGISTQNPMQIIQPTTSADPNTNVALKTFGALTNLNKSISQMAGQGCLQIASTQIPNPPATVNTQMSSVSNCVADTTVVNISTDILRTSLNSATLHQAWPTTNSSLKSSLGVSSNCKSKKVQKKPLSSKLSATKKVTNIGNKSKTSPSRPEFIKSNSKDNPSQLLTSEDHVLSQKSLTISQPSSVSQILTSVTSTVNLSTTTSTDILDTQQMPKLSEGFSQNVAACLAEPASLSVPVEPGTESSIVTEMIVTSVLDDSLPPASSQDELAKIVSSADCSPCVITGVSTSLPASLSYCSNASLEVSETFTMDKNNSLIELQTAVENACNTSVVTSDTSQLESFTESQQKRSKTEEVRTQDWNKERLEISNYLMNKEIPNQEDCDTISGVTHSDKPSSTQKNSSLSVLKDSCSSNELSVDNSKQTPSSMLFYEKDEHQKDVLLASTEGETVAQHHLCNPDQESIGNSLIINRQTESPMSTSSGSSRGFSVASMLPDTTREDASCTMTSTLNNCSLSEQNDIVALAARAIFEHESPGKSIITDVTVCDMQSKAQRASSAEKESCRSQQPAKSLGDKVRTNLIEAGSVEGQAHRSLLLDISIPGTSLSKNSTVAKQTPSTSLISTSSSASVTASLSVINLVCHSEANQIHVCSSGLTQPAEQLPVCVTASLSSRSSSYTAQSSEPTLLVEYSHEQLNSIKGTVQASQVQGAHLKQSNNIRKDATKRIVTDDHLISTPKRQKQCTSITSRLEGKTTLNTLPEIIPECGQSFISQLASNSSTSLVSSSSPGHMDSLSTLFPPTNFLSSNPVGTLRQIETHCSVQPSIQETQGLQSRQQLQQHMVSQQNISSQAGLNLHHSHTYYKHHQGQMRERNLYQFQHHLSQAEPSIQQQTHRVQQSRTTQQDVQMQKKRGLIRGNPTPQLPLQQKTHPGGNDQGRQKGNHHHHQHIQQQMQHSHFGNSHQEKGCDNSITNRNHHSSHTQNLHGQDLLHQQQHHDNGSNRQQGSGVSLEPVSGQSRIQRLMSSRSLEQQMDAKTNPVSRHSDIQCAPHRQERNRVSSYSAEALIGKTPSSTESRMTMTVQPSRNNLEPSEMRTYLDLSMSKSMPVHNLQTKLSMDHTMNTDVQGLSDCSPFKVSVTSQAVGTFEVQNSRNNEIVSTVPSHRGMQSHGFRLGQNSGAERQPRLPYLPMQGITSGSGVSLRENDGSCPQSFMQGLLPPHLSEQMSGNQRAMSEHSRNNQCGPPGSIEYNCPPIRESVHLRREGEMQNHDSCDMNLVTLSSRNSTLSISYSNPSVGEIQGRNISPNVAAQKNSLRMNETQGNKCNPNVQGSTNMHGAVRSVLSHPAVPHGSNGQGHSIQPPNSVSQRTRHQTQDGPGSKMRQTERSRSGNHRTGNVFAHGLQLPLTSNSGMILGRQQPQAARTGSIVRFMAEGQQVPNDNLTPDQHSLPQNFGFPFIPESSMNSPMNANTSFIPPVTQPGSTRTPALIPVEPQNTLPSFYPPYSPAHPNLSNDISIPYFSNQIFTSPSTEKANGGGLNNPFGSILSPPRPVGFPQSSFPLLPDIPPRPMANTSSITPHLSNFNLTTLFPEIATAPLAPEGSAMPMSPLLPLTNPAISDISKQHQNRSAHNISHILGHDGNSAV</sequence>